<keyword evidence="1" id="KW-0472">Membrane</keyword>
<dbReference type="Proteomes" id="UP000186292">
    <property type="component" value="Unassembled WGS sequence"/>
</dbReference>
<dbReference type="OrthoDB" id="6463253at2"/>
<feature type="transmembrane region" description="Helical" evidence="1">
    <location>
        <begin position="232"/>
        <end position="251"/>
    </location>
</feature>
<proteinExistence type="predicted"/>
<dbReference type="STRING" id="1161099.SAMN05444817_103177"/>
<dbReference type="PANTHER" id="PTHR34821">
    <property type="entry name" value="INNER MEMBRANE PROTEIN YDCZ"/>
    <property type="match status" value="1"/>
</dbReference>
<dbReference type="InterPro" id="IPR006750">
    <property type="entry name" value="YdcZ"/>
</dbReference>
<organism evidence="2 3">
    <name type="scientific">Corynebacterium appendicis CIP 107643</name>
    <dbReference type="NCBI Taxonomy" id="1161099"/>
    <lineage>
        <taxon>Bacteria</taxon>
        <taxon>Bacillati</taxon>
        <taxon>Actinomycetota</taxon>
        <taxon>Actinomycetes</taxon>
        <taxon>Mycobacteriales</taxon>
        <taxon>Corynebacteriaceae</taxon>
        <taxon>Corynebacterium</taxon>
    </lineage>
</organism>
<dbReference type="RefSeq" id="WP_076598787.1">
    <property type="nucleotide sequence ID" value="NZ_CP046976.1"/>
</dbReference>
<dbReference type="PANTHER" id="PTHR34821:SF2">
    <property type="entry name" value="INNER MEMBRANE PROTEIN YDCZ"/>
    <property type="match status" value="1"/>
</dbReference>
<dbReference type="Pfam" id="PF04657">
    <property type="entry name" value="DMT_YdcZ"/>
    <property type="match status" value="2"/>
</dbReference>
<feature type="transmembrane region" description="Helical" evidence="1">
    <location>
        <begin position="33"/>
        <end position="58"/>
    </location>
</feature>
<feature type="transmembrane region" description="Helical" evidence="1">
    <location>
        <begin position="99"/>
        <end position="121"/>
    </location>
</feature>
<dbReference type="GO" id="GO:0005886">
    <property type="term" value="C:plasma membrane"/>
    <property type="evidence" value="ECO:0007669"/>
    <property type="project" value="TreeGrafter"/>
</dbReference>
<name>A0A1N7J277_9CORY</name>
<feature type="transmembrane region" description="Helical" evidence="1">
    <location>
        <begin position="199"/>
        <end position="217"/>
    </location>
</feature>
<keyword evidence="1" id="KW-1133">Transmembrane helix</keyword>
<accession>A0A1N7J277</accession>
<dbReference type="AlphaFoldDB" id="A0A1N7J277"/>
<evidence type="ECO:0000313" key="2">
    <source>
        <dbReference type="EMBL" id="SIS43404.1"/>
    </source>
</evidence>
<keyword evidence="3" id="KW-1185">Reference proteome</keyword>
<sequence>MLTAAAMAVGAVIPAQTAVNSRLRRSIGAPIPAAFISFFVAFCCAVLLALVLAATTGPGIDLTRAFGEPWWVWIGGLMGVIFITGNVILFPKIGAVETVVLPILGQVIMALVIDNFGLFGAVQTDVGLLRVMGALVVVAGIVLVHVVGRAPRSTHAGEAPASAWAWRAFGVFMGMCSASQTAANGYLGEVLGSSIQAGSVNLGVGVILLFLLSIGFTNSRKALLSGIERGPWWMWLGGVFGAIFVIGAATLSPLIGTGATVIGILAGTIIAGQAIERFGLFGSPRSVLQPVRLLGLLLVFAGAVIVRVL</sequence>
<feature type="transmembrane region" description="Helical" evidence="1">
    <location>
        <begin position="258"/>
        <end position="275"/>
    </location>
</feature>
<feature type="transmembrane region" description="Helical" evidence="1">
    <location>
        <begin position="287"/>
        <end position="306"/>
    </location>
</feature>
<evidence type="ECO:0000256" key="1">
    <source>
        <dbReference type="SAM" id="Phobius"/>
    </source>
</evidence>
<protein>
    <submittedName>
        <fullName evidence="2">Transporter family-2 protein</fullName>
    </submittedName>
</protein>
<evidence type="ECO:0000313" key="3">
    <source>
        <dbReference type="Proteomes" id="UP000186292"/>
    </source>
</evidence>
<feature type="transmembrane region" description="Helical" evidence="1">
    <location>
        <begin position="128"/>
        <end position="148"/>
    </location>
</feature>
<feature type="transmembrane region" description="Helical" evidence="1">
    <location>
        <begin position="70"/>
        <end position="93"/>
    </location>
</feature>
<keyword evidence="1" id="KW-0812">Transmembrane</keyword>
<reference evidence="3" key="1">
    <citation type="submission" date="2017-01" db="EMBL/GenBank/DDBJ databases">
        <authorList>
            <person name="Varghese N."/>
            <person name="Submissions S."/>
        </authorList>
    </citation>
    <scope>NUCLEOTIDE SEQUENCE [LARGE SCALE GENOMIC DNA]</scope>
    <source>
        <strain evidence="3">DSM 44531</strain>
    </source>
</reference>
<gene>
    <name evidence="2" type="ORF">SAMN05444817_103177</name>
</gene>
<dbReference type="EMBL" id="FTOF01000003">
    <property type="protein sequence ID" value="SIS43404.1"/>
    <property type="molecule type" value="Genomic_DNA"/>
</dbReference>